<dbReference type="AlphaFoldDB" id="A0A6H1ZLY1"/>
<proteinExistence type="predicted"/>
<accession>A0A6H1ZLY1</accession>
<sequence>MELHFVLNAINQFTKNMENKFIQKCAICGNELVWIKEGVSRTTGKSYNGFYACIDRSHKQPTYQQAIQQNRNAFNQSYHPTATPAFKTAPSSQISANKATPATDWDRISFGKCKHAFLVELLKKDIPF</sequence>
<name>A0A6H1ZLY1_9ZZZZ</name>
<protein>
    <submittedName>
        <fullName evidence="1">Uncharacterized protein</fullName>
    </submittedName>
</protein>
<organism evidence="1">
    <name type="scientific">viral metagenome</name>
    <dbReference type="NCBI Taxonomy" id="1070528"/>
    <lineage>
        <taxon>unclassified sequences</taxon>
        <taxon>metagenomes</taxon>
        <taxon>organismal metagenomes</taxon>
    </lineage>
</organism>
<gene>
    <name evidence="1" type="ORF">TM448A00980_0021</name>
</gene>
<reference evidence="1" key="1">
    <citation type="submission" date="2020-03" db="EMBL/GenBank/DDBJ databases">
        <title>The deep terrestrial virosphere.</title>
        <authorList>
            <person name="Holmfeldt K."/>
            <person name="Nilsson E."/>
            <person name="Simone D."/>
            <person name="Lopez-Fernandez M."/>
            <person name="Wu X."/>
            <person name="de Brujin I."/>
            <person name="Lundin D."/>
            <person name="Andersson A."/>
            <person name="Bertilsson S."/>
            <person name="Dopson M."/>
        </authorList>
    </citation>
    <scope>NUCLEOTIDE SEQUENCE</scope>
    <source>
        <strain evidence="1">TM448A00980</strain>
    </source>
</reference>
<evidence type="ECO:0000313" key="1">
    <source>
        <dbReference type="EMBL" id="QJA48528.1"/>
    </source>
</evidence>
<dbReference type="EMBL" id="MT144088">
    <property type="protein sequence ID" value="QJA48528.1"/>
    <property type="molecule type" value="Genomic_DNA"/>
</dbReference>